<name>A0A963Z4P2_9PROT</name>
<dbReference type="InterPro" id="IPR024467">
    <property type="entry name" value="Xre/MbcA/ParS-like_toxin-bd"/>
</dbReference>
<dbReference type="EMBL" id="JAESVA010000008">
    <property type="protein sequence ID" value="MCB8882703.1"/>
    <property type="molecule type" value="Genomic_DNA"/>
</dbReference>
<accession>A0A963Z4P2</accession>
<dbReference type="AlphaFoldDB" id="A0A963Z4P2"/>
<organism evidence="2 3">
    <name type="scientific">Acidisoma cellulosilyticum</name>
    <dbReference type="NCBI Taxonomy" id="2802395"/>
    <lineage>
        <taxon>Bacteria</taxon>
        <taxon>Pseudomonadati</taxon>
        <taxon>Pseudomonadota</taxon>
        <taxon>Alphaproteobacteria</taxon>
        <taxon>Acetobacterales</taxon>
        <taxon>Acidocellaceae</taxon>
        <taxon>Acidisoma</taxon>
    </lineage>
</organism>
<keyword evidence="3" id="KW-1185">Reference proteome</keyword>
<reference evidence="2 3" key="1">
    <citation type="journal article" date="2021" name="Microorganisms">
        <title>Acidisoma silvae sp. nov. and Acidisomacellulosilytica sp. nov., Two Acidophilic Bacteria Isolated from Decaying Wood, Hydrolyzing Cellulose and Producing Poly-3-hydroxybutyrate.</title>
        <authorList>
            <person name="Mieszkin S."/>
            <person name="Pouder E."/>
            <person name="Uroz S."/>
            <person name="Simon-Colin C."/>
            <person name="Alain K."/>
        </authorList>
    </citation>
    <scope>NUCLEOTIDE SEQUENCE [LARGE SCALE GENOMIC DNA]</scope>
    <source>
        <strain evidence="2 3">HW T5.17</strain>
    </source>
</reference>
<proteinExistence type="predicted"/>
<evidence type="ECO:0000313" key="3">
    <source>
        <dbReference type="Proteomes" id="UP000721844"/>
    </source>
</evidence>
<evidence type="ECO:0000313" key="2">
    <source>
        <dbReference type="EMBL" id="MCB8882703.1"/>
    </source>
</evidence>
<feature type="domain" description="Antitoxin Xre/MbcA/ParS-like toxin-binding" evidence="1">
    <location>
        <begin position="70"/>
        <end position="117"/>
    </location>
</feature>
<dbReference type="RefSeq" id="WP_227309353.1">
    <property type="nucleotide sequence ID" value="NZ_JAESVA010000008.1"/>
</dbReference>
<dbReference type="Proteomes" id="UP000721844">
    <property type="component" value="Unassembled WGS sequence"/>
</dbReference>
<sequence>MNDMTSFIQDTATADGLIAVDRLSSMLHITRAELASTLGLSRDAIAKTARVAAPATQSRLRDIVEILNRLRPWAGSPQQAFAWYRSQSLPSFGDQTAEALVKEGRAEAVKRYLDRIAVGGYA</sequence>
<comment type="caution">
    <text evidence="2">The sequence shown here is derived from an EMBL/GenBank/DDBJ whole genome shotgun (WGS) entry which is preliminary data.</text>
</comment>
<evidence type="ECO:0000259" key="1">
    <source>
        <dbReference type="Pfam" id="PF09722"/>
    </source>
</evidence>
<protein>
    <submittedName>
        <fullName evidence="2">DUF2384 domain-containing protein</fullName>
    </submittedName>
</protein>
<gene>
    <name evidence="2" type="ORF">ACELLULO517_20835</name>
</gene>
<dbReference type="Pfam" id="PF09722">
    <property type="entry name" value="Xre_MbcA_ParS_C"/>
    <property type="match status" value="1"/>
</dbReference>